<keyword evidence="4" id="KW-1185">Reference proteome</keyword>
<name>A0ABT3RTV7_9BACT</name>
<feature type="domain" description="UspA" evidence="2">
    <location>
        <begin position="7"/>
        <end position="145"/>
    </location>
</feature>
<reference evidence="3 4" key="1">
    <citation type="submission" date="2022-11" db="EMBL/GenBank/DDBJ databases">
        <title>The characterization of three novel Bacteroidetes species and genomic analysis of their roles in tidal elemental geochemical cycles.</title>
        <authorList>
            <person name="Ma K."/>
        </authorList>
    </citation>
    <scope>NUCLEOTIDE SEQUENCE [LARGE SCALE GENOMIC DNA]</scope>
    <source>
        <strain evidence="3 4">M17</strain>
    </source>
</reference>
<proteinExistence type="inferred from homology"/>
<evidence type="ECO:0000313" key="3">
    <source>
        <dbReference type="EMBL" id="MCX2744774.1"/>
    </source>
</evidence>
<sequence>MSNLEVSHILVPVNFSKASYTGLKFAINIARQLNAKLTVLHVFNIPQPVGGLPLYIEEDNDPAVFSSSIAKKFKKLEEEYLFDSGIDYDLQFKLGYLETRLSAFVEYEKVDLIVLGKKDPSGFMSFLKINIVRILNSIGCPSIIIPEQYEGCFPFKKACISCDYSKKNKKKDLADSALILKILSLDQILLSVTQESLKQRFSEEKEKVLKILSETLPDIQTVQVPQKSNEFISKTILKKVLEINGDLIVVFPGKHFYNGLFSESVSKSLANNKSIPMLVIN</sequence>
<dbReference type="PANTHER" id="PTHR46268:SF6">
    <property type="entry name" value="UNIVERSAL STRESS PROTEIN UP12"/>
    <property type="match status" value="1"/>
</dbReference>
<dbReference type="CDD" id="cd00293">
    <property type="entry name" value="USP-like"/>
    <property type="match status" value="1"/>
</dbReference>
<dbReference type="EMBL" id="JAPFQN010000006">
    <property type="protein sequence ID" value="MCX2744774.1"/>
    <property type="molecule type" value="Genomic_DNA"/>
</dbReference>
<dbReference type="SUPFAM" id="SSF52402">
    <property type="entry name" value="Adenine nucleotide alpha hydrolases-like"/>
    <property type="match status" value="2"/>
</dbReference>
<accession>A0ABT3RTV7</accession>
<comment type="caution">
    <text evidence="3">The sequence shown here is derived from an EMBL/GenBank/DDBJ whole genome shotgun (WGS) entry which is preliminary data.</text>
</comment>
<evidence type="ECO:0000256" key="1">
    <source>
        <dbReference type="ARBA" id="ARBA00008791"/>
    </source>
</evidence>
<evidence type="ECO:0000313" key="4">
    <source>
        <dbReference type="Proteomes" id="UP001209885"/>
    </source>
</evidence>
<dbReference type="PANTHER" id="PTHR46268">
    <property type="entry name" value="STRESS RESPONSE PROTEIN NHAX"/>
    <property type="match status" value="1"/>
</dbReference>
<comment type="similarity">
    <text evidence="1">Belongs to the universal stress protein A family.</text>
</comment>
<organism evidence="3 4">
    <name type="scientific">Mangrovivirga halotolerans</name>
    <dbReference type="NCBI Taxonomy" id="2993936"/>
    <lineage>
        <taxon>Bacteria</taxon>
        <taxon>Pseudomonadati</taxon>
        <taxon>Bacteroidota</taxon>
        <taxon>Cytophagia</taxon>
        <taxon>Cytophagales</taxon>
        <taxon>Mangrovivirgaceae</taxon>
        <taxon>Mangrovivirga</taxon>
    </lineage>
</organism>
<dbReference type="Pfam" id="PF00582">
    <property type="entry name" value="Usp"/>
    <property type="match status" value="1"/>
</dbReference>
<protein>
    <submittedName>
        <fullName evidence="3">Universal stress protein</fullName>
    </submittedName>
</protein>
<dbReference type="RefSeq" id="WP_266057261.1">
    <property type="nucleotide sequence ID" value="NZ_JAPFQN010000006.1"/>
</dbReference>
<evidence type="ECO:0000259" key="2">
    <source>
        <dbReference type="Pfam" id="PF00582"/>
    </source>
</evidence>
<dbReference type="Gene3D" id="3.40.50.12370">
    <property type="match status" value="1"/>
</dbReference>
<gene>
    <name evidence="3" type="ORF">OO013_12900</name>
</gene>
<dbReference type="Proteomes" id="UP001209885">
    <property type="component" value="Unassembled WGS sequence"/>
</dbReference>
<dbReference type="InterPro" id="IPR006016">
    <property type="entry name" value="UspA"/>
</dbReference>